<feature type="domain" description="Solute-binding protein family 5" evidence="4">
    <location>
        <begin position="217"/>
        <end position="553"/>
    </location>
</feature>
<keyword evidence="1" id="KW-0862">Zinc</keyword>
<evidence type="ECO:0000256" key="2">
    <source>
        <dbReference type="PIRSR" id="PIRSR602481-2"/>
    </source>
</evidence>
<dbReference type="InterPro" id="IPR000914">
    <property type="entry name" value="SBP_5_dom"/>
</dbReference>
<comment type="caution">
    <text evidence="5">The sequence shown here is derived from an EMBL/GenBank/DDBJ whole genome shotgun (WGS) entry which is preliminary data.</text>
</comment>
<reference evidence="5" key="2">
    <citation type="submission" date="2020-09" db="EMBL/GenBank/DDBJ databases">
        <authorList>
            <person name="Sun Q."/>
            <person name="Ohkuma M."/>
        </authorList>
    </citation>
    <scope>NUCLEOTIDE SEQUENCE</scope>
    <source>
        <strain evidence="5">JCM 4815</strain>
    </source>
</reference>
<dbReference type="PANTHER" id="PTHR30290">
    <property type="entry name" value="PERIPLASMIC BINDING COMPONENT OF ABC TRANSPORTER"/>
    <property type="match status" value="1"/>
</dbReference>
<dbReference type="CDD" id="cd08490">
    <property type="entry name" value="PBP2_NikA_DppA_OppA_like_3"/>
    <property type="match status" value="1"/>
</dbReference>
<reference evidence="5" key="1">
    <citation type="journal article" date="2014" name="Int. J. Syst. Evol. Microbiol.">
        <title>Complete genome sequence of Corynebacterium casei LMG S-19264T (=DSM 44701T), isolated from a smear-ripened cheese.</title>
        <authorList>
            <consortium name="US DOE Joint Genome Institute (JGI-PGF)"/>
            <person name="Walter F."/>
            <person name="Albersmeier A."/>
            <person name="Kalinowski J."/>
            <person name="Ruckert C."/>
        </authorList>
    </citation>
    <scope>NUCLEOTIDE SEQUENCE</scope>
    <source>
        <strain evidence="5">JCM 4815</strain>
    </source>
</reference>
<evidence type="ECO:0000256" key="1">
    <source>
        <dbReference type="PIRSR" id="PIRSR602481-1"/>
    </source>
</evidence>
<dbReference type="GO" id="GO:1904680">
    <property type="term" value="F:peptide transmembrane transporter activity"/>
    <property type="evidence" value="ECO:0007669"/>
    <property type="project" value="TreeGrafter"/>
</dbReference>
<dbReference type="Gene3D" id="3.40.190.10">
    <property type="entry name" value="Periplasmic binding protein-like II"/>
    <property type="match status" value="1"/>
</dbReference>
<dbReference type="SUPFAM" id="SSF46785">
    <property type="entry name" value="Winged helix' DNA-binding domain"/>
    <property type="match status" value="1"/>
</dbReference>
<dbReference type="InterPro" id="IPR036390">
    <property type="entry name" value="WH_DNA-bd_sf"/>
</dbReference>
<feature type="binding site" evidence="1">
    <location>
        <position position="103"/>
    </location>
    <ligand>
        <name>Zn(2+)</name>
        <dbReference type="ChEBI" id="CHEBI:29105"/>
    </ligand>
</feature>
<name>A0A918UYK9_9ACTN</name>
<dbReference type="Gene3D" id="3.10.105.10">
    <property type="entry name" value="Dipeptide-binding Protein, Domain 3"/>
    <property type="match status" value="1"/>
</dbReference>
<organism evidence="5 6">
    <name type="scientific">Streptomyces poonensis</name>
    <dbReference type="NCBI Taxonomy" id="68255"/>
    <lineage>
        <taxon>Bacteria</taxon>
        <taxon>Bacillati</taxon>
        <taxon>Actinomycetota</taxon>
        <taxon>Actinomycetes</taxon>
        <taxon>Kitasatosporales</taxon>
        <taxon>Streptomycetaceae</taxon>
        <taxon>Streptomyces</taxon>
    </lineage>
</organism>
<dbReference type="InterPro" id="IPR002481">
    <property type="entry name" value="FUR"/>
</dbReference>
<dbReference type="GO" id="GO:0046872">
    <property type="term" value="F:metal ion binding"/>
    <property type="evidence" value="ECO:0007669"/>
    <property type="project" value="UniProtKB-KW"/>
</dbReference>
<dbReference type="GO" id="GO:0015833">
    <property type="term" value="P:peptide transport"/>
    <property type="evidence" value="ECO:0007669"/>
    <property type="project" value="TreeGrafter"/>
</dbReference>
<sequence length="633" mass="67065">MTGLWSQAGSVARSEPFGTRGEWRPTPQRAAVSRALTACDGFASAPALHAALTADGAEVGPATVYRTLHLPEASGQVDMVRDSDGEGLYRPRPANGHKRHLLCRRESKLMKMIVIVLRSSRSRPILSEVLPRSSPVRLPARLLPLTAAATASVLLTGCFSAASDADGSSEGESRRIRVAMMQPPRSGLSPLSDDAFKLSRWSTAETLVKLDADGDAEPALATEWEQSGRDWTFTVRDGVTFHDGTNLTAEAVVRSLTRAATASPKPRILDGVDLTAKADGNKVTVTTAEEDPLVPQRLSSPQLAILAAKAYEGKTVNPVGAGTGPFELTKVNGTSSATLDRYDDYWGGEAKAPGIDVRFVPDGTARAAALRSGEADIVEAVPVSQAAVLDQDLITEVPMPRTNTLYLNTEKGVFKDASLRAAAREAIDAKTIVDGVYEGRADVAEGLLGPALPWAADLRKPVQARAKAGDPAGKTITVGTFTDRAELPEVAATLQQQLQKAGFEVKLDVREYANIESDALAGEFDAFVLSRATVLDSGDPAAYLYSDFGSEGSFNIPQLADPAVDEALDKASAEKTGDTRREAIVEAEAAVLATDAAVPMLHERVIQGDAAGVTGAAHDPRERELVTIDTQVK</sequence>
<dbReference type="PANTHER" id="PTHR30290:SF65">
    <property type="entry name" value="MONOACYL PHOSPHATIDYLINOSITOL TETRAMANNOSIDE-BINDING PROTEIN LPQW-RELATED"/>
    <property type="match status" value="1"/>
</dbReference>
<dbReference type="AlphaFoldDB" id="A0A918UYK9"/>
<dbReference type="GO" id="GO:0003700">
    <property type="term" value="F:DNA-binding transcription factor activity"/>
    <property type="evidence" value="ECO:0007669"/>
    <property type="project" value="InterPro"/>
</dbReference>
<feature type="binding site" evidence="2">
    <location>
        <position position="97"/>
    </location>
    <ligand>
        <name>Fe cation</name>
        <dbReference type="ChEBI" id="CHEBI:24875"/>
    </ligand>
</feature>
<evidence type="ECO:0000313" key="5">
    <source>
        <dbReference type="EMBL" id="GGZ43536.1"/>
    </source>
</evidence>
<evidence type="ECO:0000256" key="3">
    <source>
        <dbReference type="SAM" id="MobiDB-lite"/>
    </source>
</evidence>
<evidence type="ECO:0000259" key="4">
    <source>
        <dbReference type="Pfam" id="PF00496"/>
    </source>
</evidence>
<proteinExistence type="predicted"/>
<dbReference type="SUPFAM" id="SSF53850">
    <property type="entry name" value="Periplasmic binding protein-like II"/>
    <property type="match status" value="1"/>
</dbReference>
<feature type="region of interest" description="Disordered" evidence="3">
    <location>
        <begin position="1"/>
        <end position="26"/>
    </location>
</feature>
<gene>
    <name evidence="5" type="ORF">GCM10010365_75130</name>
</gene>
<evidence type="ECO:0000313" key="6">
    <source>
        <dbReference type="Proteomes" id="UP000622166"/>
    </source>
</evidence>
<dbReference type="Pfam" id="PF00496">
    <property type="entry name" value="SBP_bac_5"/>
    <property type="match status" value="1"/>
</dbReference>
<dbReference type="Gene3D" id="1.10.10.10">
    <property type="entry name" value="Winged helix-like DNA-binding domain superfamily/Winged helix DNA-binding domain"/>
    <property type="match status" value="1"/>
</dbReference>
<comment type="cofactor">
    <cofactor evidence="1">
        <name>Zn(2+)</name>
        <dbReference type="ChEBI" id="CHEBI:29105"/>
    </cofactor>
    <text evidence="1">Binds 1 zinc ion per subunit.</text>
</comment>
<dbReference type="Proteomes" id="UP000622166">
    <property type="component" value="Unassembled WGS sequence"/>
</dbReference>
<dbReference type="InterPro" id="IPR039424">
    <property type="entry name" value="SBP_5"/>
</dbReference>
<protein>
    <submittedName>
        <fullName evidence="5">ABC transporter substrate-binding protein</fullName>
    </submittedName>
</protein>
<dbReference type="InterPro" id="IPR036388">
    <property type="entry name" value="WH-like_DNA-bd_sf"/>
</dbReference>
<dbReference type="EMBL" id="BMVW01000030">
    <property type="protein sequence ID" value="GGZ43536.1"/>
    <property type="molecule type" value="Genomic_DNA"/>
</dbReference>
<keyword evidence="1" id="KW-0479">Metal-binding</keyword>
<keyword evidence="2" id="KW-0408">Iron</keyword>
<dbReference type="Pfam" id="PF01475">
    <property type="entry name" value="FUR"/>
    <property type="match status" value="1"/>
</dbReference>
<keyword evidence="6" id="KW-1185">Reference proteome</keyword>
<accession>A0A918UYK9</accession>
<comment type="cofactor">
    <cofactor evidence="2">
        <name>Mn(2+)</name>
        <dbReference type="ChEBI" id="CHEBI:29035"/>
    </cofactor>
    <cofactor evidence="2">
        <name>Fe(2+)</name>
        <dbReference type="ChEBI" id="CHEBI:29033"/>
    </cofactor>
    <text evidence="2">Binds 1 Mn(2+) or Fe(2+) ion per subunit.</text>
</comment>